<evidence type="ECO:0000256" key="9">
    <source>
        <dbReference type="ARBA" id="ARBA00023136"/>
    </source>
</evidence>
<evidence type="ECO:0000256" key="10">
    <source>
        <dbReference type="ARBA" id="ARBA00023180"/>
    </source>
</evidence>
<dbReference type="EMBL" id="KY847535">
    <property type="protein sequence ID" value="ARM37837.1"/>
    <property type="molecule type" value="mRNA"/>
</dbReference>
<evidence type="ECO:0000256" key="6">
    <source>
        <dbReference type="ARBA" id="ARBA00023002"/>
    </source>
</evidence>
<protein>
    <recommendedName>
        <fullName evidence="11">Tyrosinase</fullName>
        <ecNumber evidence="2">1.14.18.1</ecNumber>
    </recommendedName>
    <alternativeName>
        <fullName evidence="12">Monophenol monooxygenase</fullName>
    </alternativeName>
</protein>
<organism evidence="16">
    <name type="scientific">Schmidtea mediterranea</name>
    <name type="common">Freshwater planarian flatworm</name>
    <dbReference type="NCBI Taxonomy" id="79327"/>
    <lineage>
        <taxon>Eukaryota</taxon>
        <taxon>Metazoa</taxon>
        <taxon>Spiralia</taxon>
        <taxon>Lophotrochozoa</taxon>
        <taxon>Platyhelminthes</taxon>
        <taxon>Rhabditophora</taxon>
        <taxon>Seriata</taxon>
        <taxon>Tricladida</taxon>
        <taxon>Continenticola</taxon>
        <taxon>Geoplanoidea</taxon>
        <taxon>Dugesiidae</taxon>
        <taxon>Schmidtea</taxon>
    </lineage>
</organism>
<keyword evidence="10" id="KW-0325">Glycoprotein</keyword>
<dbReference type="GO" id="GO:0012505">
    <property type="term" value="C:endomembrane system"/>
    <property type="evidence" value="ECO:0007669"/>
    <property type="project" value="UniProtKB-SubCell"/>
</dbReference>
<keyword evidence="8" id="KW-0503">Monooxygenase</keyword>
<dbReference type="InterPro" id="IPR002227">
    <property type="entry name" value="Tyrosinase_Cu-bd"/>
</dbReference>
<dbReference type="GO" id="GO:0043473">
    <property type="term" value="P:pigmentation"/>
    <property type="evidence" value="ECO:0007669"/>
    <property type="project" value="TreeGrafter"/>
</dbReference>
<evidence type="ECO:0000256" key="1">
    <source>
        <dbReference type="ARBA" id="ARBA00001973"/>
    </source>
</evidence>
<comment type="cofactor">
    <cofactor evidence="1">
        <name>Cu(2+)</name>
        <dbReference type="ChEBI" id="CHEBI:29036"/>
    </cofactor>
</comment>
<name>A0A1W6I192_SCHMD</name>
<evidence type="ECO:0000256" key="3">
    <source>
        <dbReference type="ARBA" id="ARBA00022692"/>
    </source>
</evidence>
<evidence type="ECO:0000256" key="5">
    <source>
        <dbReference type="ARBA" id="ARBA00022729"/>
    </source>
</evidence>
<dbReference type="EC" id="1.14.18.1" evidence="2"/>
<dbReference type="Gene3D" id="1.10.1280.10">
    <property type="entry name" value="Di-copper center containing domain from catechol oxidase"/>
    <property type="match status" value="1"/>
</dbReference>
<keyword evidence="3" id="KW-0812">Transmembrane</keyword>
<keyword evidence="7" id="KW-0186">Copper</keyword>
<feature type="domain" description="Tyrosinase copper-binding" evidence="15">
    <location>
        <begin position="175"/>
        <end position="269"/>
    </location>
</feature>
<dbReference type="GO" id="GO:0046872">
    <property type="term" value="F:metal ion binding"/>
    <property type="evidence" value="ECO:0007669"/>
    <property type="project" value="UniProtKB-KW"/>
</dbReference>
<dbReference type="SUPFAM" id="SSF48056">
    <property type="entry name" value="Di-copper centre-containing domain"/>
    <property type="match status" value="1"/>
</dbReference>
<dbReference type="GO" id="GO:0042438">
    <property type="term" value="P:melanin biosynthetic process"/>
    <property type="evidence" value="ECO:0007669"/>
    <property type="project" value="TreeGrafter"/>
</dbReference>
<evidence type="ECO:0000256" key="12">
    <source>
        <dbReference type="ARBA" id="ARBA00042251"/>
    </source>
</evidence>
<feature type="chain" id="PRO_5012235864" description="Tyrosinase" evidence="14">
    <location>
        <begin position="22"/>
        <end position="283"/>
    </location>
</feature>
<dbReference type="InterPro" id="IPR008922">
    <property type="entry name" value="Di-copper_centre_dom_sf"/>
</dbReference>
<keyword evidence="6" id="KW-0560">Oxidoreductase</keyword>
<dbReference type="PANTHER" id="PTHR11474">
    <property type="entry name" value="TYROSINASE FAMILY MEMBER"/>
    <property type="match status" value="1"/>
</dbReference>
<feature type="signal peptide" evidence="14">
    <location>
        <begin position="1"/>
        <end position="21"/>
    </location>
</feature>
<evidence type="ECO:0000256" key="7">
    <source>
        <dbReference type="ARBA" id="ARBA00023008"/>
    </source>
</evidence>
<dbReference type="InterPro" id="IPR050316">
    <property type="entry name" value="Tyrosinase/Hemocyanin"/>
</dbReference>
<evidence type="ECO:0000256" key="14">
    <source>
        <dbReference type="SAM" id="SignalP"/>
    </source>
</evidence>
<proteinExistence type="evidence at transcript level"/>
<evidence type="ECO:0000256" key="8">
    <source>
        <dbReference type="ARBA" id="ARBA00023033"/>
    </source>
</evidence>
<evidence type="ECO:0000256" key="13">
    <source>
        <dbReference type="ARBA" id="ARBA00046288"/>
    </source>
</evidence>
<dbReference type="GO" id="GO:0004503">
    <property type="term" value="F:tyrosinase activity"/>
    <property type="evidence" value="ECO:0007669"/>
    <property type="project" value="UniProtKB-EC"/>
</dbReference>
<evidence type="ECO:0000259" key="15">
    <source>
        <dbReference type="Pfam" id="PF00264"/>
    </source>
</evidence>
<comment type="subcellular location">
    <subcellularLocation>
        <location evidence="13">Endomembrane system</location>
        <topology evidence="13">Single-pass type I membrane protein</topology>
    </subcellularLocation>
</comment>
<evidence type="ECO:0000256" key="2">
    <source>
        <dbReference type="ARBA" id="ARBA00011906"/>
    </source>
</evidence>
<evidence type="ECO:0000313" key="16">
    <source>
        <dbReference type="EMBL" id="ARM37837.1"/>
    </source>
</evidence>
<reference evidence="16" key="1">
    <citation type="journal article" date="2017" name="Dev. Biol.">
        <title>Genetic dissection of the planarian reproductive system through characterization of Schmidtea mediterranea CPEB homologs.</title>
        <authorList>
            <person name="Rouhana L."/>
            <person name="Tasaki J."/>
            <person name="Saberi A."/>
            <person name="Newmark P.A."/>
        </authorList>
    </citation>
    <scope>NUCLEOTIDE SEQUENCE</scope>
</reference>
<sequence length="283" mass="33135">MNLSILLIFTVGSITINSISGLVPKVCVHNVSSTLKTCCPIPDGFHQPCGGVGRGVCDKVYTHWEPIARVFKNDDRMHWPTRFFKRMCNCEGNFFGIACESCWYGWEGRNCDRRVIKIRRNIFSFSELERMRFLRILEISNKMPSEFLVLEESSPEHSDPLVNPVFFLATFQEFIAFIHRYASRSTLFANKQMCSAFGYLDYNHNTVSFATWHRALMLHWERELAKIAMKEFQWKDFAIPYWDWLDAKKCEVCNNRYVGATGKYDYQNPNLVDRRRKSVSQLD</sequence>
<keyword evidence="9" id="KW-0472">Membrane</keyword>
<dbReference type="Pfam" id="PF00264">
    <property type="entry name" value="Tyrosinase"/>
    <property type="match status" value="1"/>
</dbReference>
<dbReference type="AlphaFoldDB" id="A0A1W6I192"/>
<keyword evidence="4" id="KW-0479">Metal-binding</keyword>
<evidence type="ECO:0000256" key="4">
    <source>
        <dbReference type="ARBA" id="ARBA00022723"/>
    </source>
</evidence>
<accession>A0A1W6I192</accession>
<dbReference type="PANTHER" id="PTHR11474:SF124">
    <property type="entry name" value="TYROSINASE"/>
    <property type="match status" value="1"/>
</dbReference>
<keyword evidence="5 14" id="KW-0732">Signal</keyword>
<evidence type="ECO:0000256" key="11">
    <source>
        <dbReference type="ARBA" id="ARBA00039304"/>
    </source>
</evidence>